<keyword evidence="11" id="KW-1185">Reference proteome</keyword>
<dbReference type="GO" id="GO:0072546">
    <property type="term" value="C:EMC complex"/>
    <property type="evidence" value="ECO:0007669"/>
    <property type="project" value="UniProtKB-UniRule"/>
</dbReference>
<proteinExistence type="inferred from homology"/>
<evidence type="ECO:0000256" key="4">
    <source>
        <dbReference type="ARBA" id="ARBA00022692"/>
    </source>
</evidence>
<evidence type="ECO:0000256" key="3">
    <source>
        <dbReference type="ARBA" id="ARBA00011276"/>
    </source>
</evidence>
<keyword evidence="9" id="KW-0732">Signal</keyword>
<dbReference type="Proteomes" id="UP000820818">
    <property type="component" value="Linkage Group LG2"/>
</dbReference>
<gene>
    <name evidence="10" type="ORF">GHT06_010973</name>
</gene>
<feature type="signal peptide" evidence="9">
    <location>
        <begin position="1"/>
        <end position="25"/>
    </location>
</feature>
<evidence type="ECO:0000313" key="11">
    <source>
        <dbReference type="Proteomes" id="UP000820818"/>
    </source>
</evidence>
<comment type="similarity">
    <text evidence="2 8">Belongs to the membrane magnesium transporter (TC 1.A.67) family.</text>
</comment>
<sequence length="118" mass="13396">MSNSVAKYIFLFGILLLLHAAYSAAQHRSYLRLTEQEFTALPADIILQTIFSLLLTVYGVTMVAGDFKEIRSNIDLQKKTWMNLNNRPSFYIFNHRGHIFNPMLLTRTGTGKGALEAN</sequence>
<feature type="chain" id="PRO_5042294459" description="Membrane magnesium transporter" evidence="9">
    <location>
        <begin position="26"/>
        <end position="118"/>
    </location>
</feature>
<keyword evidence="7 8" id="KW-0472">Membrane</keyword>
<keyword evidence="6 8" id="KW-1133">Transmembrane helix</keyword>
<name>A0AAD5LK50_9CRUS</name>
<keyword evidence="5 8" id="KW-0256">Endoplasmic reticulum</keyword>
<dbReference type="AlphaFoldDB" id="A0AAD5LK50"/>
<keyword evidence="8" id="KW-0967">Endosome</keyword>
<keyword evidence="8" id="KW-0813">Transport</keyword>
<keyword evidence="8" id="KW-0333">Golgi apparatus</keyword>
<dbReference type="InterPro" id="IPR018937">
    <property type="entry name" value="MMgT"/>
</dbReference>
<evidence type="ECO:0000256" key="7">
    <source>
        <dbReference type="ARBA" id="ARBA00023136"/>
    </source>
</evidence>
<keyword evidence="4 8" id="KW-0812">Transmembrane</keyword>
<organism evidence="10 11">
    <name type="scientific">Daphnia sinensis</name>
    <dbReference type="NCBI Taxonomy" id="1820382"/>
    <lineage>
        <taxon>Eukaryota</taxon>
        <taxon>Metazoa</taxon>
        <taxon>Ecdysozoa</taxon>
        <taxon>Arthropoda</taxon>
        <taxon>Crustacea</taxon>
        <taxon>Branchiopoda</taxon>
        <taxon>Diplostraca</taxon>
        <taxon>Cladocera</taxon>
        <taxon>Anomopoda</taxon>
        <taxon>Daphniidae</taxon>
        <taxon>Daphnia</taxon>
        <taxon>Daphnia similis group</taxon>
    </lineage>
</organism>
<feature type="transmembrane region" description="Helical" evidence="8">
    <location>
        <begin position="45"/>
        <end position="64"/>
    </location>
</feature>
<evidence type="ECO:0000256" key="1">
    <source>
        <dbReference type="ARBA" id="ARBA00004477"/>
    </source>
</evidence>
<evidence type="ECO:0000256" key="8">
    <source>
        <dbReference type="RuleBase" id="RU367002"/>
    </source>
</evidence>
<dbReference type="PANTHER" id="PTHR21181:SF7">
    <property type="entry name" value="ER MEMBRANE PROTEIN COMPLEX SUBUNIT 5"/>
    <property type="match status" value="1"/>
</dbReference>
<dbReference type="Pfam" id="PF10270">
    <property type="entry name" value="MMgT"/>
    <property type="match status" value="1"/>
</dbReference>
<dbReference type="GO" id="GO:0031901">
    <property type="term" value="C:early endosome membrane"/>
    <property type="evidence" value="ECO:0007669"/>
    <property type="project" value="UniProtKB-SubCell"/>
</dbReference>
<keyword evidence="8" id="KW-0460">Magnesium</keyword>
<accession>A0AAD5LK50</accession>
<comment type="subcellular location">
    <subcellularLocation>
        <location evidence="1">Endoplasmic reticulum membrane</location>
        <topology evidence="1">Multi-pass membrane protein</topology>
    </subcellularLocation>
    <subcellularLocation>
        <location evidence="8">Golgi apparatus membrane</location>
        <topology evidence="8">Multi-pass membrane protein</topology>
    </subcellularLocation>
    <subcellularLocation>
        <location evidence="8">Early endosome membrane</location>
        <topology evidence="8">Multi-pass membrane protein</topology>
    </subcellularLocation>
</comment>
<evidence type="ECO:0000256" key="6">
    <source>
        <dbReference type="ARBA" id="ARBA00022989"/>
    </source>
</evidence>
<protein>
    <recommendedName>
        <fullName evidence="8">Membrane magnesium transporter</fullName>
    </recommendedName>
</protein>
<dbReference type="GO" id="GO:0005886">
    <property type="term" value="C:plasma membrane"/>
    <property type="evidence" value="ECO:0007669"/>
    <property type="project" value="TreeGrafter"/>
</dbReference>
<evidence type="ECO:0000256" key="9">
    <source>
        <dbReference type="SAM" id="SignalP"/>
    </source>
</evidence>
<evidence type="ECO:0000256" key="2">
    <source>
        <dbReference type="ARBA" id="ARBA00006109"/>
    </source>
</evidence>
<evidence type="ECO:0000256" key="5">
    <source>
        <dbReference type="ARBA" id="ARBA00022824"/>
    </source>
</evidence>
<comment type="subunit">
    <text evidence="3">Component of the ER membrane protein complex (EMC).</text>
</comment>
<dbReference type="PANTHER" id="PTHR21181">
    <property type="match status" value="1"/>
</dbReference>
<comment type="function">
    <text evidence="8">Part of the endoplasmic reticulum membrane protein complex (EMC) that enables the energy-independent insertion into endoplasmic reticulum membranes of newly synthesized membrane proteins. May be involved in Mg(2+) transport.</text>
</comment>
<evidence type="ECO:0000313" key="10">
    <source>
        <dbReference type="EMBL" id="KAI9563510.1"/>
    </source>
</evidence>
<reference evidence="10 11" key="1">
    <citation type="submission" date="2022-05" db="EMBL/GenBank/DDBJ databases">
        <title>A multi-omics perspective on studying reproductive biology in Daphnia sinensis.</title>
        <authorList>
            <person name="Jia J."/>
        </authorList>
    </citation>
    <scope>NUCLEOTIDE SEQUENCE [LARGE SCALE GENOMIC DNA]</scope>
    <source>
        <strain evidence="10 11">WSL</strain>
    </source>
</reference>
<comment type="caution">
    <text evidence="8">Lacks conserved residue(s) required for the propagation of feature annotation.</text>
</comment>
<dbReference type="EMBL" id="WJBH02000002">
    <property type="protein sequence ID" value="KAI9563510.1"/>
    <property type="molecule type" value="Genomic_DNA"/>
</dbReference>
<comment type="caution">
    <text evidence="10">The sequence shown here is derived from an EMBL/GenBank/DDBJ whole genome shotgun (WGS) entry which is preliminary data.</text>
</comment>
<dbReference type="GO" id="GO:0022890">
    <property type="term" value="F:inorganic cation transmembrane transporter activity"/>
    <property type="evidence" value="ECO:0007669"/>
    <property type="project" value="TreeGrafter"/>
</dbReference>
<dbReference type="GO" id="GO:0000139">
    <property type="term" value="C:Golgi membrane"/>
    <property type="evidence" value="ECO:0007669"/>
    <property type="project" value="UniProtKB-SubCell"/>
</dbReference>